<gene>
    <name evidence="1" type="ORF">BV25DRAFT_1821872</name>
</gene>
<dbReference type="EMBL" id="MU277195">
    <property type="protein sequence ID" value="KAI0065469.1"/>
    <property type="molecule type" value="Genomic_DNA"/>
</dbReference>
<protein>
    <submittedName>
        <fullName evidence="1">Uncharacterized protein</fullName>
    </submittedName>
</protein>
<accession>A0ACB8T969</accession>
<dbReference type="Proteomes" id="UP000814140">
    <property type="component" value="Unassembled WGS sequence"/>
</dbReference>
<keyword evidence="2" id="KW-1185">Reference proteome</keyword>
<sequence length="223" mass="24411">MSEQDPLLPAHDGADVEAAQYEGPGKHKSLRERVAYGLESSAIHKLVIALIVIDAACVLADLSYTLLEQGCEGPSDPGSPIWLEVLSNISTTITTIFLVEIPLTIWSLGFQFYVPRGPVPHASLHLFDATIIITTFVLEVVLRGRERELAGLLIILRLWRLLKLVGGVAVGAGELEDETVKELAQVKRELNEKHTELAQVKDDNQQLRARLAALQPNDPDAGQ</sequence>
<organism evidence="1 2">
    <name type="scientific">Artomyces pyxidatus</name>
    <dbReference type="NCBI Taxonomy" id="48021"/>
    <lineage>
        <taxon>Eukaryota</taxon>
        <taxon>Fungi</taxon>
        <taxon>Dikarya</taxon>
        <taxon>Basidiomycota</taxon>
        <taxon>Agaricomycotina</taxon>
        <taxon>Agaricomycetes</taxon>
        <taxon>Russulales</taxon>
        <taxon>Auriscalpiaceae</taxon>
        <taxon>Artomyces</taxon>
    </lineage>
</organism>
<proteinExistence type="predicted"/>
<reference evidence="1" key="1">
    <citation type="submission" date="2021-03" db="EMBL/GenBank/DDBJ databases">
        <authorList>
            <consortium name="DOE Joint Genome Institute"/>
            <person name="Ahrendt S."/>
            <person name="Looney B.P."/>
            <person name="Miyauchi S."/>
            <person name="Morin E."/>
            <person name="Drula E."/>
            <person name="Courty P.E."/>
            <person name="Chicoki N."/>
            <person name="Fauchery L."/>
            <person name="Kohler A."/>
            <person name="Kuo A."/>
            <person name="Labutti K."/>
            <person name="Pangilinan J."/>
            <person name="Lipzen A."/>
            <person name="Riley R."/>
            <person name="Andreopoulos W."/>
            <person name="He G."/>
            <person name="Johnson J."/>
            <person name="Barry K.W."/>
            <person name="Grigoriev I.V."/>
            <person name="Nagy L."/>
            <person name="Hibbett D."/>
            <person name="Henrissat B."/>
            <person name="Matheny P.B."/>
            <person name="Labbe J."/>
            <person name="Martin F."/>
        </authorList>
    </citation>
    <scope>NUCLEOTIDE SEQUENCE</scope>
    <source>
        <strain evidence="1">HHB10654</strain>
    </source>
</reference>
<comment type="caution">
    <text evidence="1">The sequence shown here is derived from an EMBL/GenBank/DDBJ whole genome shotgun (WGS) entry which is preliminary data.</text>
</comment>
<evidence type="ECO:0000313" key="2">
    <source>
        <dbReference type="Proteomes" id="UP000814140"/>
    </source>
</evidence>
<reference evidence="1" key="2">
    <citation type="journal article" date="2022" name="New Phytol.">
        <title>Evolutionary transition to the ectomycorrhizal habit in the genomes of a hyperdiverse lineage of mushroom-forming fungi.</title>
        <authorList>
            <person name="Looney B."/>
            <person name="Miyauchi S."/>
            <person name="Morin E."/>
            <person name="Drula E."/>
            <person name="Courty P.E."/>
            <person name="Kohler A."/>
            <person name="Kuo A."/>
            <person name="LaButti K."/>
            <person name="Pangilinan J."/>
            <person name="Lipzen A."/>
            <person name="Riley R."/>
            <person name="Andreopoulos W."/>
            <person name="He G."/>
            <person name="Johnson J."/>
            <person name="Nolan M."/>
            <person name="Tritt A."/>
            <person name="Barry K.W."/>
            <person name="Grigoriev I.V."/>
            <person name="Nagy L.G."/>
            <person name="Hibbett D."/>
            <person name="Henrissat B."/>
            <person name="Matheny P.B."/>
            <person name="Labbe J."/>
            <person name="Martin F.M."/>
        </authorList>
    </citation>
    <scope>NUCLEOTIDE SEQUENCE</scope>
    <source>
        <strain evidence="1">HHB10654</strain>
    </source>
</reference>
<name>A0ACB8T969_9AGAM</name>
<evidence type="ECO:0000313" key="1">
    <source>
        <dbReference type="EMBL" id="KAI0065469.1"/>
    </source>
</evidence>